<comment type="caution">
    <text evidence="3">The sequence shown here is derived from an EMBL/GenBank/DDBJ whole genome shotgun (WGS) entry which is preliminary data.</text>
</comment>
<dbReference type="Proteomes" id="UP000789396">
    <property type="component" value="Unassembled WGS sequence"/>
</dbReference>
<dbReference type="AlphaFoldDB" id="A0A9N9GUV2"/>
<feature type="region of interest" description="Disordered" evidence="2">
    <location>
        <begin position="1"/>
        <end position="52"/>
    </location>
</feature>
<name>A0A9N9GUV2_9GLOM</name>
<keyword evidence="4" id="KW-1185">Reference proteome</keyword>
<reference evidence="3" key="1">
    <citation type="submission" date="2021-06" db="EMBL/GenBank/DDBJ databases">
        <authorList>
            <person name="Kallberg Y."/>
            <person name="Tangrot J."/>
            <person name="Rosling A."/>
        </authorList>
    </citation>
    <scope>NUCLEOTIDE SEQUENCE</scope>
    <source>
        <strain evidence="3">IN212</strain>
    </source>
</reference>
<evidence type="ECO:0000256" key="2">
    <source>
        <dbReference type="SAM" id="MobiDB-lite"/>
    </source>
</evidence>
<organism evidence="3 4">
    <name type="scientific">Racocetra fulgida</name>
    <dbReference type="NCBI Taxonomy" id="60492"/>
    <lineage>
        <taxon>Eukaryota</taxon>
        <taxon>Fungi</taxon>
        <taxon>Fungi incertae sedis</taxon>
        <taxon>Mucoromycota</taxon>
        <taxon>Glomeromycotina</taxon>
        <taxon>Glomeromycetes</taxon>
        <taxon>Diversisporales</taxon>
        <taxon>Gigasporaceae</taxon>
        <taxon>Racocetra</taxon>
    </lineage>
</organism>
<protein>
    <submittedName>
        <fullName evidence="3">17515_t:CDS:1</fullName>
    </submittedName>
</protein>
<accession>A0A9N9GUV2</accession>
<sequence>MLKNERTKHQRTQLEEENIASSSGNSTTENKEEKAKFFEKGEKGGKKLHNKKENEVAKILATEGLKQGSKAFVKSIPWVGNVIGAIDDIYQEIRVAKLQDTSASLKETQSTMEGNITDLQAGLKQAKDRELQLAQDYKNLQDQLNKANTETKTELELQKQALEEAISANKTEAEQIQTAITAVNTQIDEVKNRMKDSEEAIGILQNTSLSHEEKITNLNSLMEKEKERITAFETKMDSFEDQLNNQQKQLDTHQEKINQLHQAHLKLEKQ</sequence>
<feature type="compositionally biased region" description="Polar residues" evidence="2">
    <location>
        <begin position="19"/>
        <end position="28"/>
    </location>
</feature>
<feature type="coiled-coil region" evidence="1">
    <location>
        <begin position="123"/>
        <end position="270"/>
    </location>
</feature>
<evidence type="ECO:0000313" key="3">
    <source>
        <dbReference type="EMBL" id="CAG8628134.1"/>
    </source>
</evidence>
<evidence type="ECO:0000256" key="1">
    <source>
        <dbReference type="SAM" id="Coils"/>
    </source>
</evidence>
<dbReference type="Gene3D" id="1.20.5.340">
    <property type="match status" value="1"/>
</dbReference>
<feature type="non-terminal residue" evidence="3">
    <location>
        <position position="270"/>
    </location>
</feature>
<keyword evidence="1" id="KW-0175">Coiled coil</keyword>
<evidence type="ECO:0000313" key="4">
    <source>
        <dbReference type="Proteomes" id="UP000789396"/>
    </source>
</evidence>
<feature type="compositionally biased region" description="Basic and acidic residues" evidence="2">
    <location>
        <begin position="29"/>
        <end position="52"/>
    </location>
</feature>
<dbReference type="SUPFAM" id="SSF57997">
    <property type="entry name" value="Tropomyosin"/>
    <property type="match status" value="1"/>
</dbReference>
<proteinExistence type="predicted"/>
<dbReference type="EMBL" id="CAJVPZ010011257">
    <property type="protein sequence ID" value="CAG8628134.1"/>
    <property type="molecule type" value="Genomic_DNA"/>
</dbReference>
<gene>
    <name evidence="3" type="ORF">RFULGI_LOCUS7617</name>
</gene>